<dbReference type="AlphaFoldDB" id="A0A915P8X6"/>
<dbReference type="Proteomes" id="UP000887560">
    <property type="component" value="Unplaced"/>
</dbReference>
<evidence type="ECO:0000256" key="1">
    <source>
        <dbReference type="ARBA" id="ARBA00004370"/>
    </source>
</evidence>
<dbReference type="Pfam" id="PF10328">
    <property type="entry name" value="7TM_GPCR_Srx"/>
    <property type="match status" value="1"/>
</dbReference>
<accession>A0A915P8X6</accession>
<evidence type="ECO:0000256" key="2">
    <source>
        <dbReference type="ARBA" id="ARBA00022692"/>
    </source>
</evidence>
<keyword evidence="4 6" id="KW-0472">Membrane</keyword>
<keyword evidence="2 6" id="KW-0812">Transmembrane</keyword>
<name>A0A915P8X6_9BILA</name>
<dbReference type="InterPro" id="IPR019430">
    <property type="entry name" value="7TM_GPCR_serpentine_rcpt_Srx"/>
</dbReference>
<dbReference type="WBParaSite" id="scf7180000424628.g13631">
    <property type="protein sequence ID" value="scf7180000424628.g13631"/>
    <property type="gene ID" value="scf7180000424628.g13631"/>
</dbReference>
<evidence type="ECO:0000256" key="6">
    <source>
        <dbReference type="SAM" id="Phobius"/>
    </source>
</evidence>
<feature type="transmembrane region" description="Helical" evidence="6">
    <location>
        <begin position="125"/>
        <end position="151"/>
    </location>
</feature>
<feature type="domain" description="G-protein coupled receptors family 1 profile" evidence="7">
    <location>
        <begin position="20"/>
        <end position="250"/>
    </location>
</feature>
<keyword evidence="3 6" id="KW-1133">Transmembrane helix</keyword>
<dbReference type="InterPro" id="IPR017452">
    <property type="entry name" value="GPCR_Rhodpsn_7TM"/>
</dbReference>
<feature type="region of interest" description="Disordered" evidence="5">
    <location>
        <begin position="339"/>
        <end position="358"/>
    </location>
</feature>
<protein>
    <submittedName>
        <fullName evidence="9">G-protein coupled receptors family 1 profile domain-containing protein</fullName>
    </submittedName>
</protein>
<feature type="compositionally biased region" description="Low complexity" evidence="5">
    <location>
        <begin position="206"/>
        <end position="223"/>
    </location>
</feature>
<feature type="transmembrane region" description="Helical" evidence="6">
    <location>
        <begin position="240"/>
        <end position="260"/>
    </location>
</feature>
<comment type="subcellular location">
    <subcellularLocation>
        <location evidence="1">Membrane</location>
    </subcellularLocation>
</comment>
<evidence type="ECO:0000256" key="4">
    <source>
        <dbReference type="ARBA" id="ARBA00023136"/>
    </source>
</evidence>
<dbReference type="GO" id="GO:0016020">
    <property type="term" value="C:membrane"/>
    <property type="evidence" value="ECO:0007669"/>
    <property type="project" value="UniProtKB-SubCell"/>
</dbReference>
<evidence type="ECO:0000256" key="3">
    <source>
        <dbReference type="ARBA" id="ARBA00022989"/>
    </source>
</evidence>
<feature type="transmembrane region" description="Helical" evidence="6">
    <location>
        <begin position="38"/>
        <end position="63"/>
    </location>
</feature>
<keyword evidence="8" id="KW-1185">Reference proteome</keyword>
<reference evidence="9" key="1">
    <citation type="submission" date="2022-11" db="UniProtKB">
        <authorList>
            <consortium name="WormBaseParasite"/>
        </authorList>
    </citation>
    <scope>IDENTIFICATION</scope>
</reference>
<dbReference type="PANTHER" id="PTHR22718">
    <property type="entry name" value="SERPENTINE RECEPTOR, CLASS X"/>
    <property type="match status" value="1"/>
</dbReference>
<dbReference type="SUPFAM" id="SSF81321">
    <property type="entry name" value="Family A G protein-coupled receptor-like"/>
    <property type="match status" value="1"/>
</dbReference>
<dbReference type="Gene3D" id="1.20.1070.10">
    <property type="entry name" value="Rhodopsin 7-helix transmembrane proteins"/>
    <property type="match status" value="1"/>
</dbReference>
<feature type="transmembrane region" description="Helical" evidence="6">
    <location>
        <begin position="83"/>
        <end position="105"/>
    </location>
</feature>
<evidence type="ECO:0000259" key="7">
    <source>
        <dbReference type="PROSITE" id="PS50262"/>
    </source>
</evidence>
<feature type="transmembrane region" description="Helical" evidence="6">
    <location>
        <begin position="174"/>
        <end position="195"/>
    </location>
</feature>
<organism evidence="8 9">
    <name type="scientific">Meloidogyne floridensis</name>
    <dbReference type="NCBI Taxonomy" id="298350"/>
    <lineage>
        <taxon>Eukaryota</taxon>
        <taxon>Metazoa</taxon>
        <taxon>Ecdysozoa</taxon>
        <taxon>Nematoda</taxon>
        <taxon>Chromadorea</taxon>
        <taxon>Rhabditida</taxon>
        <taxon>Tylenchina</taxon>
        <taxon>Tylenchomorpha</taxon>
        <taxon>Tylenchoidea</taxon>
        <taxon>Meloidogynidae</taxon>
        <taxon>Meloidogyninae</taxon>
        <taxon>Meloidogyne</taxon>
    </lineage>
</organism>
<feature type="transmembrane region" description="Helical" evidence="6">
    <location>
        <begin position="6"/>
        <end position="31"/>
    </location>
</feature>
<sequence length="358" mass="42305">MDKTIFSLIQMIASFLLVLLQLSTIPVFVVYPNLRNRILYRIMLSIALSDFLQLFAIFQFTFYEYFGWKASEFTKKFASGVYIIAWDHLIVQHFLLALNRLIIFVRAFYFPNNYKEESKSERWSFNFLLILSWLIMSALQVLFMTICGGIWDDEAVGFFYDNSPCSDKYRQLEFYFTIAFPAISICCYVAIIFILKKSRESTENQTIQQQQQQLPKQQNNPSNKKIKKQNQKFNKQEKRILIISVLLFSIITALIFAWYLDYKHPPWTMLFLGYLLINTSLTLSMNSEYRGHFFHLWKKIYKFILFREIVNSNVTDVRQQQQTAVVKLSTTAGTAAPLFLRRNEPNNPRNEQTKINNP</sequence>
<evidence type="ECO:0000256" key="5">
    <source>
        <dbReference type="SAM" id="MobiDB-lite"/>
    </source>
</evidence>
<dbReference type="PANTHER" id="PTHR22718:SF11">
    <property type="entry name" value="7TM GPCR SERPENTINE RECEPTOR CLASS X (SRX) DOMAIN-CONTAINING PROTEIN"/>
    <property type="match status" value="1"/>
</dbReference>
<feature type="transmembrane region" description="Helical" evidence="6">
    <location>
        <begin position="266"/>
        <end position="285"/>
    </location>
</feature>
<feature type="region of interest" description="Disordered" evidence="5">
    <location>
        <begin position="206"/>
        <end position="231"/>
    </location>
</feature>
<evidence type="ECO:0000313" key="8">
    <source>
        <dbReference type="Proteomes" id="UP000887560"/>
    </source>
</evidence>
<proteinExistence type="predicted"/>
<evidence type="ECO:0000313" key="9">
    <source>
        <dbReference type="WBParaSite" id="scf7180000424628.g13631"/>
    </source>
</evidence>
<dbReference type="PROSITE" id="PS50262">
    <property type="entry name" value="G_PROTEIN_RECEP_F1_2"/>
    <property type="match status" value="1"/>
</dbReference>